<protein>
    <recommendedName>
        <fullName evidence="1">Transposase IS116/IS110/IS902 C-terminal domain-containing protein</fullName>
    </recommendedName>
</protein>
<gene>
    <name evidence="2" type="ORF">GCM10023350_30030</name>
</gene>
<reference evidence="3" key="1">
    <citation type="journal article" date="2019" name="Int. J. Syst. Evol. Microbiol.">
        <title>The Global Catalogue of Microorganisms (GCM) 10K type strain sequencing project: providing services to taxonomists for standard genome sequencing and annotation.</title>
        <authorList>
            <consortium name="The Broad Institute Genomics Platform"/>
            <consortium name="The Broad Institute Genome Sequencing Center for Infectious Disease"/>
            <person name="Wu L."/>
            <person name="Ma J."/>
        </authorList>
    </citation>
    <scope>NUCLEOTIDE SEQUENCE [LARGE SCALE GENOMIC DNA]</scope>
    <source>
        <strain evidence="3">JCM 18532</strain>
    </source>
</reference>
<dbReference type="Proteomes" id="UP001499882">
    <property type="component" value="Unassembled WGS sequence"/>
</dbReference>
<proteinExistence type="predicted"/>
<evidence type="ECO:0000259" key="1">
    <source>
        <dbReference type="Pfam" id="PF02371"/>
    </source>
</evidence>
<dbReference type="EMBL" id="BAABKN010000019">
    <property type="protein sequence ID" value="GAA4743321.1"/>
    <property type="molecule type" value="Genomic_DNA"/>
</dbReference>
<accession>A0ABP8Z0Y3</accession>
<keyword evidence="3" id="KW-1185">Reference proteome</keyword>
<dbReference type="InterPro" id="IPR003346">
    <property type="entry name" value="Transposase_20"/>
</dbReference>
<evidence type="ECO:0000313" key="3">
    <source>
        <dbReference type="Proteomes" id="UP001499882"/>
    </source>
</evidence>
<feature type="domain" description="Transposase IS116/IS110/IS902 C-terminal" evidence="1">
    <location>
        <begin position="79"/>
        <end position="122"/>
    </location>
</feature>
<comment type="caution">
    <text evidence="2">The sequence shown here is derived from an EMBL/GenBank/DDBJ whole genome shotgun (WGS) entry which is preliminary data.</text>
</comment>
<sequence>MIEALIVGERDAARMTDLARRRVRVKIPQLSEALVGRFNDHHAFLARVHLDLIDQHTAVIDQLTERIEAMKEPFRGFHDLICTILGISTRTADVVVAETGADMCRFPTAEHLASWAGTTPGTTSLRAG</sequence>
<name>A0ABP8Z0Y3_9ACTN</name>
<dbReference type="InterPro" id="IPR047650">
    <property type="entry name" value="Transpos_IS110"/>
</dbReference>
<organism evidence="2 3">
    <name type="scientific">Nocardioides endophyticus</name>
    <dbReference type="NCBI Taxonomy" id="1353775"/>
    <lineage>
        <taxon>Bacteria</taxon>
        <taxon>Bacillati</taxon>
        <taxon>Actinomycetota</taxon>
        <taxon>Actinomycetes</taxon>
        <taxon>Propionibacteriales</taxon>
        <taxon>Nocardioidaceae</taxon>
        <taxon>Nocardioides</taxon>
    </lineage>
</organism>
<dbReference type="PANTHER" id="PTHR33055">
    <property type="entry name" value="TRANSPOSASE FOR INSERTION SEQUENCE ELEMENT IS1111A"/>
    <property type="match status" value="1"/>
</dbReference>
<dbReference type="Pfam" id="PF02371">
    <property type="entry name" value="Transposase_20"/>
    <property type="match status" value="1"/>
</dbReference>
<evidence type="ECO:0000313" key="2">
    <source>
        <dbReference type="EMBL" id="GAA4743321.1"/>
    </source>
</evidence>
<dbReference type="PANTHER" id="PTHR33055:SF15">
    <property type="entry name" value="TRANSPOSASE-RELATED"/>
    <property type="match status" value="1"/>
</dbReference>